<keyword evidence="6 10" id="KW-1133">Transmembrane helix</keyword>
<gene>
    <name evidence="12" type="primary">ncl1</name>
    <name evidence="12" type="ORF">g.33089</name>
</gene>
<keyword evidence="4" id="KW-0732">Signal</keyword>
<dbReference type="InterPro" id="IPR007484">
    <property type="entry name" value="Peptidase_M28"/>
</dbReference>
<keyword evidence="7 10" id="KW-0472">Membrane</keyword>
<evidence type="ECO:0000256" key="1">
    <source>
        <dbReference type="ARBA" id="ARBA00004389"/>
    </source>
</evidence>
<evidence type="ECO:0000256" key="2">
    <source>
        <dbReference type="ARBA" id="ARBA00007717"/>
    </source>
</evidence>
<evidence type="ECO:0000256" key="9">
    <source>
        <dbReference type="ARBA" id="ARBA00034873"/>
    </source>
</evidence>
<reference evidence="12" key="1">
    <citation type="submission" date="2018-04" db="EMBL/GenBank/DDBJ databases">
        <title>Transcriptome of Schizaphis graminum biotype I.</title>
        <authorList>
            <person name="Scully E.D."/>
            <person name="Geib S.M."/>
            <person name="Palmer N.A."/>
            <person name="Koch K."/>
            <person name="Bradshaw J."/>
            <person name="Heng-Moss T."/>
            <person name="Sarath G."/>
        </authorList>
    </citation>
    <scope>NUCLEOTIDE SEQUENCE</scope>
</reference>
<evidence type="ECO:0000256" key="10">
    <source>
        <dbReference type="SAM" id="Phobius"/>
    </source>
</evidence>
<dbReference type="GO" id="GO:0009966">
    <property type="term" value="P:regulation of signal transduction"/>
    <property type="evidence" value="ECO:0007669"/>
    <property type="project" value="InterPro"/>
</dbReference>
<evidence type="ECO:0000256" key="8">
    <source>
        <dbReference type="ARBA" id="ARBA00023180"/>
    </source>
</evidence>
<dbReference type="AlphaFoldDB" id="A0A2S2PB97"/>
<keyword evidence="8" id="KW-0325">Glycoprotein</keyword>
<comment type="similarity">
    <text evidence="2">Belongs to the nicastrin family.</text>
</comment>
<organism evidence="12">
    <name type="scientific">Schizaphis graminum</name>
    <name type="common">Green bug aphid</name>
    <dbReference type="NCBI Taxonomy" id="13262"/>
    <lineage>
        <taxon>Eukaryota</taxon>
        <taxon>Metazoa</taxon>
        <taxon>Ecdysozoa</taxon>
        <taxon>Arthropoda</taxon>
        <taxon>Hexapoda</taxon>
        <taxon>Insecta</taxon>
        <taxon>Pterygota</taxon>
        <taxon>Neoptera</taxon>
        <taxon>Paraneoptera</taxon>
        <taxon>Hemiptera</taxon>
        <taxon>Sternorrhyncha</taxon>
        <taxon>Aphidomorpha</taxon>
        <taxon>Aphidoidea</taxon>
        <taxon>Aphididae</taxon>
        <taxon>Aphidini</taxon>
        <taxon>Schizaphis</taxon>
    </lineage>
</organism>
<evidence type="ECO:0000313" key="12">
    <source>
        <dbReference type="EMBL" id="MBY26458.1"/>
    </source>
</evidence>
<evidence type="ECO:0000256" key="7">
    <source>
        <dbReference type="ARBA" id="ARBA00023136"/>
    </source>
</evidence>
<dbReference type="EMBL" id="GGMR01013839">
    <property type="protein sequence ID" value="MBY26458.1"/>
    <property type="molecule type" value="Transcribed_RNA"/>
</dbReference>
<dbReference type="Gene3D" id="3.40.630.10">
    <property type="entry name" value="Zn peptidases"/>
    <property type="match status" value="1"/>
</dbReference>
<evidence type="ECO:0000256" key="3">
    <source>
        <dbReference type="ARBA" id="ARBA00022692"/>
    </source>
</evidence>
<name>A0A2S2PB97_SCHGA</name>
<comment type="subcellular location">
    <subcellularLocation>
        <location evidence="1">Endoplasmic reticulum membrane</location>
        <topology evidence="1">Single-pass membrane protein</topology>
    </subcellularLocation>
</comment>
<evidence type="ECO:0000256" key="5">
    <source>
        <dbReference type="ARBA" id="ARBA00022824"/>
    </source>
</evidence>
<sequence length="557" mass="62334">MLGESDEFSEILKTGFPMYLLIAIPLLLVMSPVCPANAAHEFTVYRAQQYSLQGTTYGSKSSIINLEARSLKTWSSRSRHCVFVLMDNFTTEAYEQIASGSGALVLVVPPSPHTREQQNRMIEIEQAILLSDTAIPIYMINWSTEVNNLMNDLADSKIIDENASSAAKAFINSVSANGYQIVVSANKPVLQQNIAISTIQGQLIGYGFQDKLPSILIVAHYDSFGLAPELSYGADSNGSGAAILLLLAKILSRVYAEKNRPKYNVMFILSGGGKLNYLGSKNWIEQQMEKSNTLQDVSFVLCLDSLGSNKNIYAHVSKPPKDDSKMGNFMNELNNNLGENGLKIIHKKINLGSDTLAWEHERYSIRRLPAFTLSSLKSHKNSSRRSILDTSETLDSKIVYRNAQIIVKTLVAHLYDYNTSETPKVNVDFESLRTSLYLLVLQPRSTQIIAQKNHPLVDNLFSLMSKYLKDVNVSHLTADKVDPQFSFYTVTRATLQVYSVKPAVFDLILTLAIAIYLTIVYFFIQFVPIIYDFYIGTSKPESVISLPKKNNRKEKQR</sequence>
<protein>
    <recommendedName>
        <fullName evidence="9">BOS complex subunit NCLN</fullName>
    </recommendedName>
</protein>
<keyword evidence="3 10" id="KW-0812">Transmembrane</keyword>
<dbReference type="InterPro" id="IPR016574">
    <property type="entry name" value="Nicalin"/>
</dbReference>
<evidence type="ECO:0000259" key="11">
    <source>
        <dbReference type="Pfam" id="PF04389"/>
    </source>
</evidence>
<dbReference type="GO" id="GO:0005789">
    <property type="term" value="C:endoplasmic reticulum membrane"/>
    <property type="evidence" value="ECO:0007669"/>
    <property type="project" value="UniProtKB-SubCell"/>
</dbReference>
<dbReference type="CDD" id="cd03882">
    <property type="entry name" value="M28_nicalin_like"/>
    <property type="match status" value="1"/>
</dbReference>
<keyword evidence="5" id="KW-0256">Endoplasmic reticulum</keyword>
<accession>A0A2S2PB97</accession>
<dbReference type="Pfam" id="PF04389">
    <property type="entry name" value="Peptidase_M28"/>
    <property type="match status" value="1"/>
</dbReference>
<feature type="domain" description="Peptidase M28" evidence="11">
    <location>
        <begin position="214"/>
        <end position="368"/>
    </location>
</feature>
<evidence type="ECO:0000256" key="6">
    <source>
        <dbReference type="ARBA" id="ARBA00022989"/>
    </source>
</evidence>
<proteinExistence type="inferred from homology"/>
<dbReference type="PANTHER" id="PTHR31826">
    <property type="entry name" value="NICALIN"/>
    <property type="match status" value="1"/>
</dbReference>
<dbReference type="SUPFAM" id="SSF53187">
    <property type="entry name" value="Zn-dependent exopeptidases"/>
    <property type="match status" value="1"/>
</dbReference>
<feature type="transmembrane region" description="Helical" evidence="10">
    <location>
        <begin position="507"/>
        <end position="531"/>
    </location>
</feature>
<evidence type="ECO:0000256" key="4">
    <source>
        <dbReference type="ARBA" id="ARBA00022729"/>
    </source>
</evidence>